<dbReference type="Pfam" id="PF01497">
    <property type="entry name" value="Peripla_BP_2"/>
    <property type="match status" value="1"/>
</dbReference>
<evidence type="ECO:0000256" key="4">
    <source>
        <dbReference type="SAM" id="SignalP"/>
    </source>
</evidence>
<dbReference type="CDD" id="cd01143">
    <property type="entry name" value="YvrC"/>
    <property type="match status" value="1"/>
</dbReference>
<evidence type="ECO:0000313" key="6">
    <source>
        <dbReference type="EMBL" id="SES10546.1"/>
    </source>
</evidence>
<feature type="domain" description="Fe/B12 periplasmic-binding" evidence="5">
    <location>
        <begin position="84"/>
        <end position="341"/>
    </location>
</feature>
<dbReference type="InterPro" id="IPR054828">
    <property type="entry name" value="Vit_B12_bind_prot"/>
</dbReference>
<dbReference type="PANTHER" id="PTHR30535">
    <property type="entry name" value="VITAMIN B12-BINDING PROTEIN"/>
    <property type="match status" value="1"/>
</dbReference>
<dbReference type="NCBIfam" id="NF038402">
    <property type="entry name" value="TroA_like"/>
    <property type="match status" value="1"/>
</dbReference>
<sequence length="343" mass="37352">MKRLYNRTFAMTALSVSALLLVSACGNELDEENEAAGTNDEANNAEEAEGNGNADNADAESEGFPVTVTDSAGEEVTIDEEPEAIASLLPSSTEILYDLGVGDKLVGVSEFCNYPQEAAEIETIGAQEIDAERILSLEPDVLFIQNYHQDNYGDMIDEFNDAGIETLVVEGAGSFDEAYDAIETIGEATGTEDEAAETVADMQARMNELAEKADDEIGDEDMVDVWVEVAPSPDIFTVGQETFMHEMLETINAQNAAEEHEGWVDLTEEEMVSLDPDVIITTYGSYVEDPVEEVTSRDGWESIPAVENERIYSVDEDVVSRPGPRLVEGAEALAEKIYPDVFE</sequence>
<feature type="signal peptide" evidence="4">
    <location>
        <begin position="1"/>
        <end position="26"/>
    </location>
</feature>
<dbReference type="Gene3D" id="3.40.50.1980">
    <property type="entry name" value="Nitrogenase molybdenum iron protein domain"/>
    <property type="match status" value="2"/>
</dbReference>
<evidence type="ECO:0000259" key="5">
    <source>
        <dbReference type="PROSITE" id="PS50983"/>
    </source>
</evidence>
<comment type="caution">
    <text evidence="6">The sequence shown here is derived from an EMBL/GenBank/DDBJ whole genome shotgun (WGS) entry which is preliminary data.</text>
</comment>
<feature type="region of interest" description="Disordered" evidence="3">
    <location>
        <begin position="31"/>
        <end position="61"/>
    </location>
</feature>
<keyword evidence="7" id="KW-1185">Reference proteome</keyword>
<dbReference type="SUPFAM" id="SSF53807">
    <property type="entry name" value="Helical backbone' metal receptor"/>
    <property type="match status" value="1"/>
</dbReference>
<comment type="similarity">
    <text evidence="1">Belongs to the bacterial solute-binding protein 8 family.</text>
</comment>
<dbReference type="Proteomes" id="UP000199318">
    <property type="component" value="Unassembled WGS sequence"/>
</dbReference>
<evidence type="ECO:0000256" key="1">
    <source>
        <dbReference type="ARBA" id="ARBA00008814"/>
    </source>
</evidence>
<dbReference type="RefSeq" id="WP_245729811.1">
    <property type="nucleotide sequence ID" value="NZ_FOGV01000015.1"/>
</dbReference>
<dbReference type="PROSITE" id="PS51257">
    <property type="entry name" value="PROKAR_LIPOPROTEIN"/>
    <property type="match status" value="1"/>
</dbReference>
<dbReference type="STRING" id="1464123.SAMN05444126_11517"/>
<gene>
    <name evidence="6" type="ORF">SAMN05444126_11517</name>
</gene>
<reference evidence="7" key="1">
    <citation type="submission" date="2016-10" db="EMBL/GenBank/DDBJ databases">
        <authorList>
            <person name="de Groot N.N."/>
        </authorList>
    </citation>
    <scope>NUCLEOTIDE SEQUENCE [LARGE SCALE GENOMIC DNA]</scope>
    <source>
        <strain evidence="7">10nlg</strain>
    </source>
</reference>
<dbReference type="GO" id="GO:0071281">
    <property type="term" value="P:cellular response to iron ion"/>
    <property type="evidence" value="ECO:0007669"/>
    <property type="project" value="TreeGrafter"/>
</dbReference>
<dbReference type="InterPro" id="IPR050902">
    <property type="entry name" value="ABC_Transporter_SBP"/>
</dbReference>
<accession>A0A1H9UM65</accession>
<dbReference type="PANTHER" id="PTHR30535:SF34">
    <property type="entry name" value="MOLYBDATE-BINDING PROTEIN MOLA"/>
    <property type="match status" value="1"/>
</dbReference>
<feature type="chain" id="PRO_5038632003" evidence="4">
    <location>
        <begin position="27"/>
        <end position="343"/>
    </location>
</feature>
<dbReference type="InterPro" id="IPR002491">
    <property type="entry name" value="ABC_transptr_periplasmic_BD"/>
</dbReference>
<evidence type="ECO:0000313" key="7">
    <source>
        <dbReference type="Proteomes" id="UP000199318"/>
    </source>
</evidence>
<organism evidence="6 7">
    <name type="scientific">Salisediminibacterium halotolerans</name>
    <dbReference type="NCBI Taxonomy" id="517425"/>
    <lineage>
        <taxon>Bacteria</taxon>
        <taxon>Bacillati</taxon>
        <taxon>Bacillota</taxon>
        <taxon>Bacilli</taxon>
        <taxon>Bacillales</taxon>
        <taxon>Bacillaceae</taxon>
        <taxon>Salisediminibacterium</taxon>
    </lineage>
</organism>
<dbReference type="PROSITE" id="PS50983">
    <property type="entry name" value="FE_B12_PBP"/>
    <property type="match status" value="1"/>
</dbReference>
<dbReference type="EMBL" id="FOGV01000015">
    <property type="protein sequence ID" value="SES10546.1"/>
    <property type="molecule type" value="Genomic_DNA"/>
</dbReference>
<proteinExistence type="inferred from homology"/>
<keyword evidence="2 4" id="KW-0732">Signal</keyword>
<evidence type="ECO:0000256" key="2">
    <source>
        <dbReference type="ARBA" id="ARBA00022729"/>
    </source>
</evidence>
<name>A0A1H9UM65_9BACI</name>
<protein>
    <submittedName>
        <fullName evidence="6">Iron complex transport system substrate-binding protein</fullName>
    </submittedName>
</protein>
<evidence type="ECO:0000256" key="3">
    <source>
        <dbReference type="SAM" id="MobiDB-lite"/>
    </source>
</evidence>
<dbReference type="AlphaFoldDB" id="A0A1H9UM65"/>